<feature type="transmembrane region" description="Helical" evidence="1">
    <location>
        <begin position="59"/>
        <end position="80"/>
    </location>
</feature>
<proteinExistence type="predicted"/>
<dbReference type="EMBL" id="LAZR01000445">
    <property type="protein sequence ID" value="KKN68572.1"/>
    <property type="molecule type" value="Genomic_DNA"/>
</dbReference>
<feature type="transmembrane region" description="Helical" evidence="1">
    <location>
        <begin position="193"/>
        <end position="212"/>
    </location>
</feature>
<protein>
    <submittedName>
        <fullName evidence="2">Uncharacterized protein</fullName>
    </submittedName>
</protein>
<keyword evidence="1" id="KW-0472">Membrane</keyword>
<keyword evidence="1" id="KW-0812">Transmembrane</keyword>
<reference evidence="2" key="1">
    <citation type="journal article" date="2015" name="Nature">
        <title>Complex archaea that bridge the gap between prokaryotes and eukaryotes.</title>
        <authorList>
            <person name="Spang A."/>
            <person name="Saw J.H."/>
            <person name="Jorgensen S.L."/>
            <person name="Zaremba-Niedzwiedzka K."/>
            <person name="Martijn J."/>
            <person name="Lind A.E."/>
            <person name="van Eijk R."/>
            <person name="Schleper C."/>
            <person name="Guy L."/>
            <person name="Ettema T.J."/>
        </authorList>
    </citation>
    <scope>NUCLEOTIDE SEQUENCE</scope>
</reference>
<organism evidence="2">
    <name type="scientific">marine sediment metagenome</name>
    <dbReference type="NCBI Taxonomy" id="412755"/>
    <lineage>
        <taxon>unclassified sequences</taxon>
        <taxon>metagenomes</taxon>
        <taxon>ecological metagenomes</taxon>
    </lineage>
</organism>
<feature type="transmembrane region" description="Helical" evidence="1">
    <location>
        <begin position="144"/>
        <end position="162"/>
    </location>
</feature>
<comment type="caution">
    <text evidence="2">The sequence shown here is derived from an EMBL/GenBank/DDBJ whole genome shotgun (WGS) entry which is preliminary data.</text>
</comment>
<keyword evidence="1" id="KW-1133">Transmembrane helix</keyword>
<feature type="transmembrane region" description="Helical" evidence="1">
    <location>
        <begin position="169"/>
        <end position="187"/>
    </location>
</feature>
<evidence type="ECO:0000313" key="2">
    <source>
        <dbReference type="EMBL" id="KKN68572.1"/>
    </source>
</evidence>
<feature type="transmembrane region" description="Helical" evidence="1">
    <location>
        <begin position="100"/>
        <end position="124"/>
    </location>
</feature>
<gene>
    <name evidence="2" type="ORF">LCGC14_0450030</name>
</gene>
<sequence>MDANKAAEELTVIRQLMERPIRFSTMSGLAAIQAGLWAAAGLVGDWLVFSRCSDGNTALLLSIGVWAAVFVLACAGVIVLTRRRERRQGMPFWSPVKRRILSTILPPFIAAMGLTAAICVRFFLAGSRPGVPMWQWDWSLAQGFLIPAIWMLFYGVTLWQLGQFSPVEVRVLGAAFIAAGLATALLWQWQPYWTMGIAFGGFHIVYGIVVWIRHGG</sequence>
<dbReference type="AlphaFoldDB" id="A0A0F9T1A0"/>
<accession>A0A0F9T1A0</accession>
<name>A0A0F9T1A0_9ZZZZ</name>
<evidence type="ECO:0000256" key="1">
    <source>
        <dbReference type="SAM" id="Phobius"/>
    </source>
</evidence>
<feature type="transmembrane region" description="Helical" evidence="1">
    <location>
        <begin position="21"/>
        <end position="39"/>
    </location>
</feature>